<name>A0ABS0DB00_9NOCA</name>
<organism evidence="1 2">
    <name type="scientific">Nocardia higoensis</name>
    <dbReference type="NCBI Taxonomy" id="228599"/>
    <lineage>
        <taxon>Bacteria</taxon>
        <taxon>Bacillati</taxon>
        <taxon>Actinomycetota</taxon>
        <taxon>Actinomycetes</taxon>
        <taxon>Mycobacteriales</taxon>
        <taxon>Nocardiaceae</taxon>
        <taxon>Nocardia</taxon>
    </lineage>
</organism>
<dbReference type="SUPFAM" id="SSF140453">
    <property type="entry name" value="EsxAB dimer-like"/>
    <property type="match status" value="1"/>
</dbReference>
<evidence type="ECO:0000313" key="1">
    <source>
        <dbReference type="EMBL" id="MBF6355644.1"/>
    </source>
</evidence>
<gene>
    <name evidence="1" type="ORF">IU449_14000</name>
</gene>
<dbReference type="Proteomes" id="UP000707731">
    <property type="component" value="Unassembled WGS sequence"/>
</dbReference>
<dbReference type="RefSeq" id="WP_195002194.1">
    <property type="nucleotide sequence ID" value="NZ_JADLQN010000001.1"/>
</dbReference>
<sequence length="103" mass="10763">MSEDQLRVDPEALRTFANQLGTEAGELSALGAGDAFTTAASALPGTEFGAAARQSDDIVGRCLSRMGERLTTVADNMDNAAGVFELTEAEFARTLATIGLRLP</sequence>
<dbReference type="InterPro" id="IPR036689">
    <property type="entry name" value="ESAT-6-like_sf"/>
</dbReference>
<comment type="caution">
    <text evidence="1">The sequence shown here is derived from an EMBL/GenBank/DDBJ whole genome shotgun (WGS) entry which is preliminary data.</text>
</comment>
<dbReference type="Pfam" id="PF10824">
    <property type="entry name" value="T7SS_ESX_EspC"/>
    <property type="match status" value="1"/>
</dbReference>
<dbReference type="EMBL" id="JADLQN010000001">
    <property type="protein sequence ID" value="MBF6355644.1"/>
    <property type="molecule type" value="Genomic_DNA"/>
</dbReference>
<accession>A0ABS0DB00</accession>
<dbReference type="InterPro" id="IPR022536">
    <property type="entry name" value="EspC"/>
</dbReference>
<protein>
    <submittedName>
        <fullName evidence="1">ESX-1 secretion-associated protein</fullName>
    </submittedName>
</protein>
<reference evidence="1 2" key="1">
    <citation type="submission" date="2020-10" db="EMBL/GenBank/DDBJ databases">
        <title>Identification of Nocardia species via Next-generation sequencing and recognition of intraspecies genetic diversity.</title>
        <authorList>
            <person name="Li P."/>
            <person name="Li P."/>
            <person name="Lu B."/>
        </authorList>
    </citation>
    <scope>NUCLEOTIDE SEQUENCE [LARGE SCALE GENOMIC DNA]</scope>
    <source>
        <strain evidence="1 2">BJ06-0143</strain>
    </source>
</reference>
<evidence type="ECO:0000313" key="2">
    <source>
        <dbReference type="Proteomes" id="UP000707731"/>
    </source>
</evidence>
<proteinExistence type="predicted"/>
<keyword evidence="2" id="KW-1185">Reference proteome</keyword>